<evidence type="ECO:0000313" key="2">
    <source>
        <dbReference type="Proteomes" id="UP000741863"/>
    </source>
</evidence>
<reference evidence="1 2" key="1">
    <citation type="submission" date="2021-01" db="EMBL/GenBank/DDBJ databases">
        <title>Genomic Encyclopedia of Type Strains, Phase IV (KMG-IV): sequencing the most valuable type-strain genomes for metagenomic binning, comparative biology and taxonomic classification.</title>
        <authorList>
            <person name="Goeker M."/>
        </authorList>
    </citation>
    <scope>NUCLEOTIDE SEQUENCE [LARGE SCALE GENOMIC DNA]</scope>
    <source>
        <strain evidence="1 2">DSM 25540</strain>
    </source>
</reference>
<gene>
    <name evidence="1" type="ORF">JOD17_002106</name>
</gene>
<sequence>MKVNVPTIDVNAFNTFAERVKELDNQQGTTNVMMAGLLPGLSVILAIEAAKELSIVDEVHVGFLQSANALAGAQGAADMLEIASSKLPNGHRGFKEKRVFTNGRKSLTLRKINHSEQAVMKNVFNKATSHYWTSWDIAPFNKLVSTLIALRALPKYRHLFARFAKHRPDQSEEATLFVELTGLRNQKRTKSERQLTVTSDYEATSLVVTGLIPLVLINKVNGVVEPWQMATVQDLPVQKMKAK</sequence>
<proteinExistence type="predicted"/>
<dbReference type="EMBL" id="JAFBEC010000005">
    <property type="protein sequence ID" value="MBM7633012.1"/>
    <property type="molecule type" value="Genomic_DNA"/>
</dbReference>
<dbReference type="RefSeq" id="WP_204697506.1">
    <property type="nucleotide sequence ID" value="NZ_JAFBEC010000005.1"/>
</dbReference>
<comment type="caution">
    <text evidence="1">The sequence shown here is derived from an EMBL/GenBank/DDBJ whole genome shotgun (WGS) entry which is preliminary data.</text>
</comment>
<protein>
    <submittedName>
        <fullName evidence="1">Uncharacterized protein</fullName>
    </submittedName>
</protein>
<name>A0ABS2PCK3_9BACL</name>
<accession>A0ABS2PCK3</accession>
<organism evidence="1 2">
    <name type="scientific">Geomicrobium sediminis</name>
    <dbReference type="NCBI Taxonomy" id="1347788"/>
    <lineage>
        <taxon>Bacteria</taxon>
        <taxon>Bacillati</taxon>
        <taxon>Bacillota</taxon>
        <taxon>Bacilli</taxon>
        <taxon>Bacillales</taxon>
        <taxon>Geomicrobium</taxon>
    </lineage>
</organism>
<keyword evidence="2" id="KW-1185">Reference proteome</keyword>
<evidence type="ECO:0000313" key="1">
    <source>
        <dbReference type="EMBL" id="MBM7633012.1"/>
    </source>
</evidence>
<dbReference type="Proteomes" id="UP000741863">
    <property type="component" value="Unassembled WGS sequence"/>
</dbReference>